<evidence type="ECO:0000256" key="1">
    <source>
        <dbReference type="SAM" id="MobiDB-lite"/>
    </source>
</evidence>
<evidence type="ECO:0000313" key="2">
    <source>
        <dbReference type="EMBL" id="KAH9367309.1"/>
    </source>
</evidence>
<evidence type="ECO:0008006" key="4">
    <source>
        <dbReference type="Google" id="ProtNLM"/>
    </source>
</evidence>
<dbReference type="VEuPathDB" id="VectorBase:HLOH_058286"/>
<dbReference type="AlphaFoldDB" id="A0A9J6FW36"/>
<accession>A0A9J6FW36</accession>
<name>A0A9J6FW36_HAELO</name>
<feature type="region of interest" description="Disordered" evidence="1">
    <location>
        <begin position="54"/>
        <end position="74"/>
    </location>
</feature>
<dbReference type="EMBL" id="JABSTR010000004">
    <property type="protein sequence ID" value="KAH9367309.1"/>
    <property type="molecule type" value="Genomic_DNA"/>
</dbReference>
<dbReference type="OrthoDB" id="6508477at2759"/>
<organism evidence="2 3">
    <name type="scientific">Haemaphysalis longicornis</name>
    <name type="common">Bush tick</name>
    <dbReference type="NCBI Taxonomy" id="44386"/>
    <lineage>
        <taxon>Eukaryota</taxon>
        <taxon>Metazoa</taxon>
        <taxon>Ecdysozoa</taxon>
        <taxon>Arthropoda</taxon>
        <taxon>Chelicerata</taxon>
        <taxon>Arachnida</taxon>
        <taxon>Acari</taxon>
        <taxon>Parasitiformes</taxon>
        <taxon>Ixodida</taxon>
        <taxon>Ixodoidea</taxon>
        <taxon>Ixodidae</taxon>
        <taxon>Haemaphysalinae</taxon>
        <taxon>Haemaphysalis</taxon>
    </lineage>
</organism>
<dbReference type="SUPFAM" id="SSF52540">
    <property type="entry name" value="P-loop containing nucleoside triphosphate hydrolases"/>
    <property type="match status" value="1"/>
</dbReference>
<keyword evidence="3" id="KW-1185">Reference proteome</keyword>
<dbReference type="InterPro" id="IPR027417">
    <property type="entry name" value="P-loop_NTPase"/>
</dbReference>
<feature type="compositionally biased region" description="Polar residues" evidence="1">
    <location>
        <begin position="54"/>
        <end position="67"/>
    </location>
</feature>
<sequence length="174" mass="19761">MTNAEQHELLREIIHRQTTPSAPQLRVFFTGPTGCGKTFVLRLAMDLYNQHSNTATTPPGTTLSSTAQHRKGGCGSGRIHGAHGFQALYKEYRCQQGLRPQRQRVEHLPRGLPQREMRHHRRGDNHICGQPKRSPLESTPWLLRILASVPLREDGEFFLSCLNFCEKRSIGNLQ</sequence>
<reference evidence="2 3" key="1">
    <citation type="journal article" date="2020" name="Cell">
        <title>Large-Scale Comparative Analyses of Tick Genomes Elucidate Their Genetic Diversity and Vector Capacities.</title>
        <authorList>
            <consortium name="Tick Genome and Microbiome Consortium (TIGMIC)"/>
            <person name="Jia N."/>
            <person name="Wang J."/>
            <person name="Shi W."/>
            <person name="Du L."/>
            <person name="Sun Y."/>
            <person name="Zhan W."/>
            <person name="Jiang J.F."/>
            <person name="Wang Q."/>
            <person name="Zhang B."/>
            <person name="Ji P."/>
            <person name="Bell-Sakyi L."/>
            <person name="Cui X.M."/>
            <person name="Yuan T.T."/>
            <person name="Jiang B.G."/>
            <person name="Yang W.F."/>
            <person name="Lam T.T."/>
            <person name="Chang Q.C."/>
            <person name="Ding S.J."/>
            <person name="Wang X.J."/>
            <person name="Zhu J.G."/>
            <person name="Ruan X.D."/>
            <person name="Zhao L."/>
            <person name="Wei J.T."/>
            <person name="Ye R.Z."/>
            <person name="Que T.C."/>
            <person name="Du C.H."/>
            <person name="Zhou Y.H."/>
            <person name="Cheng J.X."/>
            <person name="Dai P.F."/>
            <person name="Guo W.B."/>
            <person name="Han X.H."/>
            <person name="Huang E.J."/>
            <person name="Li L.F."/>
            <person name="Wei W."/>
            <person name="Gao Y.C."/>
            <person name="Liu J.Z."/>
            <person name="Shao H.Z."/>
            <person name="Wang X."/>
            <person name="Wang C.C."/>
            <person name="Yang T.C."/>
            <person name="Huo Q.B."/>
            <person name="Li W."/>
            <person name="Chen H.Y."/>
            <person name="Chen S.E."/>
            <person name="Zhou L.G."/>
            <person name="Ni X.B."/>
            <person name="Tian J.H."/>
            <person name="Sheng Y."/>
            <person name="Liu T."/>
            <person name="Pan Y.S."/>
            <person name="Xia L.Y."/>
            <person name="Li J."/>
            <person name="Zhao F."/>
            <person name="Cao W.C."/>
        </authorList>
    </citation>
    <scope>NUCLEOTIDE SEQUENCE [LARGE SCALE GENOMIC DNA]</scope>
    <source>
        <strain evidence="2">HaeL-2018</strain>
    </source>
</reference>
<comment type="caution">
    <text evidence="2">The sequence shown here is derived from an EMBL/GenBank/DDBJ whole genome shotgun (WGS) entry which is preliminary data.</text>
</comment>
<proteinExistence type="predicted"/>
<gene>
    <name evidence="2" type="ORF">HPB48_019157</name>
</gene>
<protein>
    <recommendedName>
        <fullName evidence="4">ATP-dependent DNA helicase</fullName>
    </recommendedName>
</protein>
<evidence type="ECO:0000313" key="3">
    <source>
        <dbReference type="Proteomes" id="UP000821853"/>
    </source>
</evidence>
<dbReference type="Proteomes" id="UP000821853">
    <property type="component" value="Chromosome 2"/>
</dbReference>